<name>A0A5C6Z3G6_9FLAO</name>
<dbReference type="OrthoDB" id="1097953at2"/>
<dbReference type="AlphaFoldDB" id="A0A5C6Z3G6"/>
<evidence type="ECO:0000313" key="1">
    <source>
        <dbReference type="EMBL" id="TXD74043.1"/>
    </source>
</evidence>
<evidence type="ECO:0000313" key="2">
    <source>
        <dbReference type="Proteomes" id="UP000321497"/>
    </source>
</evidence>
<dbReference type="RefSeq" id="WP_111843333.1">
    <property type="nucleotide sequence ID" value="NZ_UEGI01000002.1"/>
</dbReference>
<organism evidence="1 2">
    <name type="scientific">Aequorivita antarctica</name>
    <dbReference type="NCBI Taxonomy" id="153266"/>
    <lineage>
        <taxon>Bacteria</taxon>
        <taxon>Pseudomonadati</taxon>
        <taxon>Bacteroidota</taxon>
        <taxon>Flavobacteriia</taxon>
        <taxon>Flavobacteriales</taxon>
        <taxon>Flavobacteriaceae</taxon>
        <taxon>Aequorivita</taxon>
    </lineage>
</organism>
<proteinExistence type="predicted"/>
<sequence>MDLKDFIKNTISSISEAIVESQNELKDKGVIVNPEKTEIGKTGEKLLRSDGWRYVQNLDFDILVGVDDKQGTGGKGELKVAGLFSIGAGINDENTTVNHNRIKFTVPVAFSTVETPTEYKPKGPSIL</sequence>
<keyword evidence="2" id="KW-1185">Reference proteome</keyword>
<reference evidence="1 2" key="1">
    <citation type="submission" date="2019-08" db="EMBL/GenBank/DDBJ databases">
        <title>Genome of Aequorivita antarctica SW49 (type strain).</title>
        <authorList>
            <person name="Bowman J.P."/>
        </authorList>
    </citation>
    <scope>NUCLEOTIDE SEQUENCE [LARGE SCALE GENOMIC DNA]</scope>
    <source>
        <strain evidence="1 2">SW49</strain>
    </source>
</reference>
<gene>
    <name evidence="1" type="ORF">ESU54_06100</name>
</gene>
<dbReference type="EMBL" id="VORT01000003">
    <property type="protein sequence ID" value="TXD74043.1"/>
    <property type="molecule type" value="Genomic_DNA"/>
</dbReference>
<dbReference type="Proteomes" id="UP000321497">
    <property type="component" value="Unassembled WGS sequence"/>
</dbReference>
<comment type="caution">
    <text evidence="1">The sequence shown here is derived from an EMBL/GenBank/DDBJ whole genome shotgun (WGS) entry which is preliminary data.</text>
</comment>
<accession>A0A5C6Z3G6</accession>
<protein>
    <submittedName>
        <fullName evidence="1">Uncharacterized protein</fullName>
    </submittedName>
</protein>